<dbReference type="EMBL" id="KZ825126">
    <property type="protein sequence ID" value="PYI20267.1"/>
    <property type="molecule type" value="Genomic_DNA"/>
</dbReference>
<gene>
    <name evidence="1" type="ORF">BO99DRAFT_431708</name>
</gene>
<name>A0A2V5I866_ASPV1</name>
<evidence type="ECO:0000313" key="1">
    <source>
        <dbReference type="EMBL" id="PYI20267.1"/>
    </source>
</evidence>
<sequence>MFKLVLSEEMVSRVHLNRNEQGISRTQPLGLGEYFGNPAPGLFSPGTIMHQTDNQSPPLMSFDHAEYTDITEASPCVEVGDVRDKVPLSTIRPGGLYLSDRRTATTLDGIPEAQQGVCKRRKLGGIRKANTVSQLAVRTALQASQNPTHKHHCNFINGP</sequence>
<evidence type="ECO:0000313" key="2">
    <source>
        <dbReference type="Proteomes" id="UP000249829"/>
    </source>
</evidence>
<keyword evidence="2" id="KW-1185">Reference proteome</keyword>
<dbReference type="Proteomes" id="UP000249829">
    <property type="component" value="Unassembled WGS sequence"/>
</dbReference>
<organism evidence="1 2">
    <name type="scientific">Aspergillus violaceofuscus (strain CBS 115571)</name>
    <dbReference type="NCBI Taxonomy" id="1450538"/>
    <lineage>
        <taxon>Eukaryota</taxon>
        <taxon>Fungi</taxon>
        <taxon>Dikarya</taxon>
        <taxon>Ascomycota</taxon>
        <taxon>Pezizomycotina</taxon>
        <taxon>Eurotiomycetes</taxon>
        <taxon>Eurotiomycetidae</taxon>
        <taxon>Eurotiales</taxon>
        <taxon>Aspergillaceae</taxon>
        <taxon>Aspergillus</taxon>
    </lineage>
</organism>
<reference evidence="1 2" key="1">
    <citation type="submission" date="2018-02" db="EMBL/GenBank/DDBJ databases">
        <title>The genomes of Aspergillus section Nigri reveals drivers in fungal speciation.</title>
        <authorList>
            <consortium name="DOE Joint Genome Institute"/>
            <person name="Vesth T.C."/>
            <person name="Nybo J."/>
            <person name="Theobald S."/>
            <person name="Brandl J."/>
            <person name="Frisvad J.C."/>
            <person name="Nielsen K.F."/>
            <person name="Lyhne E.K."/>
            <person name="Kogle M.E."/>
            <person name="Kuo A."/>
            <person name="Riley R."/>
            <person name="Clum A."/>
            <person name="Nolan M."/>
            <person name="Lipzen A."/>
            <person name="Salamov A."/>
            <person name="Henrissat B."/>
            <person name="Wiebenga A."/>
            <person name="De vries R.P."/>
            <person name="Grigoriev I.V."/>
            <person name="Mortensen U.H."/>
            <person name="Andersen M.R."/>
            <person name="Baker S.E."/>
        </authorList>
    </citation>
    <scope>NUCLEOTIDE SEQUENCE [LARGE SCALE GENOMIC DNA]</scope>
    <source>
        <strain evidence="1 2">CBS 115571</strain>
    </source>
</reference>
<proteinExistence type="predicted"/>
<accession>A0A2V5I866</accession>
<protein>
    <submittedName>
        <fullName evidence="1">Uncharacterized protein</fullName>
    </submittedName>
</protein>
<dbReference type="AlphaFoldDB" id="A0A2V5I866"/>